<dbReference type="EMBL" id="JAAIKZ010000013">
    <property type="protein sequence ID" value="NEX74545.1"/>
    <property type="molecule type" value="Genomic_DNA"/>
</dbReference>
<accession>A0AAW9YAH0</accession>
<reference evidence="1 2" key="1">
    <citation type="submission" date="2020-02" db="EMBL/GenBank/DDBJ databases">
        <title>Genome sequencing of Aeromonas rivipollensis.</title>
        <authorList>
            <person name="Fono-Tamo Ubani E.K."/>
            <person name="Lekota K.E."/>
        </authorList>
    </citation>
    <scope>NUCLEOTIDE SEQUENCE [LARGE SCALE GENOMIC DNA]</scope>
    <source>
        <strain evidence="1 2">G87</strain>
    </source>
</reference>
<evidence type="ECO:0000313" key="2">
    <source>
        <dbReference type="Proteomes" id="UP000480681"/>
    </source>
</evidence>
<dbReference type="AlphaFoldDB" id="A0AAW9YAH0"/>
<comment type="caution">
    <text evidence="1">The sequence shown here is derived from an EMBL/GenBank/DDBJ whole genome shotgun (WGS) entry which is preliminary data.</text>
</comment>
<evidence type="ECO:0000313" key="1">
    <source>
        <dbReference type="EMBL" id="NEX74545.1"/>
    </source>
</evidence>
<gene>
    <name evidence="1" type="ORF">G4911_07305</name>
</gene>
<organism evidence="1 2">
    <name type="scientific">Aeromonas rivipollensis</name>
    <dbReference type="NCBI Taxonomy" id="948519"/>
    <lineage>
        <taxon>Bacteria</taxon>
        <taxon>Pseudomonadati</taxon>
        <taxon>Pseudomonadota</taxon>
        <taxon>Gammaproteobacteria</taxon>
        <taxon>Aeromonadales</taxon>
        <taxon>Aeromonadaceae</taxon>
        <taxon>Aeromonas</taxon>
    </lineage>
</organism>
<dbReference type="RefSeq" id="WP_163147983.1">
    <property type="nucleotide sequence ID" value="NZ_JAAIKZ010000013.1"/>
</dbReference>
<name>A0AAW9YAH0_9GAMM</name>
<protein>
    <submittedName>
        <fullName evidence="1">Uncharacterized protein</fullName>
    </submittedName>
</protein>
<proteinExistence type="predicted"/>
<sequence>MHPDLRIRFERISPEVLSDFFSEKKVKLACHQCGSDHFGIRTYETLELCPTSEPTDPKYEIAQEAVVPLEVSSEDPAMPYTIYYYPFSCKNCGLIQSVNAQIVLEWFESKQQGEA</sequence>
<dbReference type="Proteomes" id="UP000480681">
    <property type="component" value="Unassembled WGS sequence"/>
</dbReference>